<keyword evidence="1" id="KW-0472">Membrane</keyword>
<dbReference type="SMART" id="SM00271">
    <property type="entry name" value="DnaJ"/>
    <property type="match status" value="1"/>
</dbReference>
<organism evidence="3 4">
    <name type="scientific">Ramazzottius varieornatus</name>
    <name type="common">Water bear</name>
    <name type="synonym">Tardigrade</name>
    <dbReference type="NCBI Taxonomy" id="947166"/>
    <lineage>
        <taxon>Eukaryota</taxon>
        <taxon>Metazoa</taxon>
        <taxon>Ecdysozoa</taxon>
        <taxon>Tardigrada</taxon>
        <taxon>Eutardigrada</taxon>
        <taxon>Parachela</taxon>
        <taxon>Hypsibioidea</taxon>
        <taxon>Ramazzottiidae</taxon>
        <taxon>Ramazzottius</taxon>
    </lineage>
</organism>
<evidence type="ECO:0000256" key="1">
    <source>
        <dbReference type="SAM" id="Phobius"/>
    </source>
</evidence>
<dbReference type="PANTHER" id="PTHR44825">
    <property type="match status" value="1"/>
</dbReference>
<proteinExistence type="predicted"/>
<keyword evidence="1" id="KW-0812">Transmembrane</keyword>
<dbReference type="CDD" id="cd06257">
    <property type="entry name" value="DnaJ"/>
    <property type="match status" value="1"/>
</dbReference>
<feature type="transmembrane region" description="Helical" evidence="1">
    <location>
        <begin position="248"/>
        <end position="267"/>
    </location>
</feature>
<reference evidence="3 4" key="1">
    <citation type="journal article" date="2016" name="Nat. Commun.">
        <title>Extremotolerant tardigrade genome and improved radiotolerance of human cultured cells by tardigrade-unique protein.</title>
        <authorList>
            <person name="Hashimoto T."/>
            <person name="Horikawa D.D."/>
            <person name="Saito Y."/>
            <person name="Kuwahara H."/>
            <person name="Kozuka-Hata H."/>
            <person name="Shin-I T."/>
            <person name="Minakuchi Y."/>
            <person name="Ohishi K."/>
            <person name="Motoyama A."/>
            <person name="Aizu T."/>
            <person name="Enomoto A."/>
            <person name="Kondo K."/>
            <person name="Tanaka S."/>
            <person name="Hara Y."/>
            <person name="Koshikawa S."/>
            <person name="Sagara H."/>
            <person name="Miura T."/>
            <person name="Yokobori S."/>
            <person name="Miyagawa K."/>
            <person name="Suzuki Y."/>
            <person name="Kubo T."/>
            <person name="Oyama M."/>
            <person name="Kohara Y."/>
            <person name="Fujiyama A."/>
            <person name="Arakawa K."/>
            <person name="Katayama T."/>
            <person name="Toyoda A."/>
            <person name="Kunieda T."/>
        </authorList>
    </citation>
    <scope>NUCLEOTIDE SEQUENCE [LARGE SCALE GENOMIC DNA]</scope>
    <source>
        <strain evidence="3 4">YOKOZUNA-1</strain>
    </source>
</reference>
<dbReference type="PANTHER" id="PTHR44825:SF1">
    <property type="entry name" value="DNAJ HOMOLOG SUBFAMILY C MEMBER 4"/>
    <property type="match status" value="1"/>
</dbReference>
<sequence>MFISSSILSFHFHGQLFPCILLSINPDPVFTRHLCSNHDLIMVIRNLFMWKPAEGALGWPFDTQVRSCRLLNPSSNTISPLLSSKRMLCIRCGSLPRLSVDKKQIRSLHGDSSSPTGCTLYESLGILSNASMKEIKSAFIKKSKELHPDRNPGSKTAHSEFTRVNEAYRILRVPHLRREYDMKLQSQVPQEPVIGEEFRQRSTSTSHVNYRYNPYRDNGFARSSARPAPGHPNYYGIRSWRRVRNRTIFIYCLCVLLLGVGLHFGAYRTSTFLTKIDMDMVQQVNIDRYNRIRQRARETLTSPDDHRYVQSVMESLRADTEDHVRRPVFDLPQEK</sequence>
<dbReference type="SUPFAM" id="SSF46565">
    <property type="entry name" value="Chaperone J-domain"/>
    <property type="match status" value="1"/>
</dbReference>
<dbReference type="InterPro" id="IPR001623">
    <property type="entry name" value="DnaJ_domain"/>
</dbReference>
<dbReference type="OrthoDB" id="552049at2759"/>
<evidence type="ECO:0000259" key="2">
    <source>
        <dbReference type="PROSITE" id="PS50076"/>
    </source>
</evidence>
<dbReference type="Proteomes" id="UP000186922">
    <property type="component" value="Unassembled WGS sequence"/>
</dbReference>
<dbReference type="STRING" id="947166.A0A1D1VDV0"/>
<name>A0A1D1VDV0_RAMVA</name>
<dbReference type="PROSITE" id="PS50076">
    <property type="entry name" value="DNAJ_2"/>
    <property type="match status" value="1"/>
</dbReference>
<feature type="domain" description="J" evidence="2">
    <location>
        <begin position="119"/>
        <end position="184"/>
    </location>
</feature>
<dbReference type="Gene3D" id="1.10.287.110">
    <property type="entry name" value="DnaJ domain"/>
    <property type="match status" value="1"/>
</dbReference>
<comment type="caution">
    <text evidence="3">The sequence shown here is derived from an EMBL/GenBank/DDBJ whole genome shotgun (WGS) entry which is preliminary data.</text>
</comment>
<evidence type="ECO:0000313" key="3">
    <source>
        <dbReference type="EMBL" id="GAU97917.1"/>
    </source>
</evidence>
<keyword evidence="1" id="KW-1133">Transmembrane helix</keyword>
<dbReference type="InterPro" id="IPR036869">
    <property type="entry name" value="J_dom_sf"/>
</dbReference>
<dbReference type="EMBL" id="BDGG01000004">
    <property type="protein sequence ID" value="GAU97917.1"/>
    <property type="molecule type" value="Genomic_DNA"/>
</dbReference>
<dbReference type="AlphaFoldDB" id="A0A1D1VDV0"/>
<evidence type="ECO:0000313" key="4">
    <source>
        <dbReference type="Proteomes" id="UP000186922"/>
    </source>
</evidence>
<dbReference type="Pfam" id="PF00226">
    <property type="entry name" value="DnaJ"/>
    <property type="match status" value="1"/>
</dbReference>
<keyword evidence="4" id="KW-1185">Reference proteome</keyword>
<dbReference type="InterPro" id="IPR052763">
    <property type="entry name" value="DnaJ_C4"/>
</dbReference>
<gene>
    <name evidence="3" type="primary">RvY_09137-1</name>
    <name evidence="3" type="synonym">RvY_09137.1</name>
    <name evidence="3" type="ORF">RvY_09137</name>
</gene>
<protein>
    <recommendedName>
        <fullName evidence="2">J domain-containing protein</fullName>
    </recommendedName>
</protein>
<dbReference type="PRINTS" id="PR00625">
    <property type="entry name" value="JDOMAIN"/>
</dbReference>
<accession>A0A1D1VDV0</accession>